<comment type="subunit">
    <text evidence="4">Homotetramer.</text>
</comment>
<dbReference type="SUPFAM" id="SSF51621">
    <property type="entry name" value="Phosphoenolpyruvate/pyruvate domain"/>
    <property type="match status" value="1"/>
</dbReference>
<dbReference type="RefSeq" id="WP_274045806.1">
    <property type="nucleotide sequence ID" value="NZ_JANCPR020000086.1"/>
</dbReference>
<keyword evidence="11" id="KW-0067">ATP-binding</keyword>
<dbReference type="SUPFAM" id="SSF52935">
    <property type="entry name" value="PK C-terminal domain-like"/>
    <property type="match status" value="1"/>
</dbReference>
<dbReference type="Pfam" id="PF02887">
    <property type="entry name" value="PK_C"/>
    <property type="match status" value="1"/>
</dbReference>
<comment type="similarity">
    <text evidence="3 16">Belongs to the pyruvate kinase family.</text>
</comment>
<dbReference type="Gene3D" id="3.20.20.60">
    <property type="entry name" value="Phosphoenolpyruvate-binding domains"/>
    <property type="match status" value="1"/>
</dbReference>
<sequence length="475" mass="51475">MRRSKIVCTLGPAVDSYEQLKTLIEAGMNVARFNMSHGSHSEHEERYHRVRKAAEETGRAVGVLADLQGPKIRLETFAEGPVELVRGEEFTITTEDVAGDKSICGTTYKGLPADVSKGDPILINDGNVALQVIEVAGPRVRTIVIEGGVISDHKGINLPGAAVNVPALSEKDIDDLKFALHMGCDMVALSFVRSASDVRDVHRVMDDVGRRVPVIAKVEKPQAVANMEEVVMAFDGVMVARGDLAVEYPLEKVPMVQKRLIELCRRNAKPVIVATQMMESMITNSRPTRAEASDVANAVLDGADAVMLSAESSVGQYPVETVKTMSKIVQAAEVELLSRGLQPLVQGKKPRTQGGAVARAACEMADFLDGRALVAFTKSGDTARRLSRYRVSQPVLAFTTDPSTRNQLTLSWGVETYVVKHVDHTDEMVELVDAELLKLQRYEVGDTMLITAGSPPGVPGTTNMVRVHRLGSAQN</sequence>
<evidence type="ECO:0000256" key="6">
    <source>
        <dbReference type="ARBA" id="ARBA00018587"/>
    </source>
</evidence>
<keyword evidence="7 16" id="KW-0808">Transferase</keyword>
<dbReference type="GO" id="GO:0004743">
    <property type="term" value="F:pyruvate kinase activity"/>
    <property type="evidence" value="ECO:0007669"/>
    <property type="project" value="UniProtKB-EC"/>
</dbReference>
<dbReference type="Gene3D" id="3.40.1380.20">
    <property type="entry name" value="Pyruvate kinase, C-terminal domain"/>
    <property type="match status" value="1"/>
</dbReference>
<dbReference type="InterPro" id="IPR015813">
    <property type="entry name" value="Pyrv/PenolPyrv_kinase-like_dom"/>
</dbReference>
<dbReference type="EMBL" id="JANCPR020000086">
    <property type="protein sequence ID" value="MDJ1138404.1"/>
    <property type="molecule type" value="Genomic_DNA"/>
</dbReference>
<dbReference type="InterPro" id="IPR001697">
    <property type="entry name" value="Pyr_Knase"/>
</dbReference>
<dbReference type="NCBIfam" id="NF004491">
    <property type="entry name" value="PRK05826.1"/>
    <property type="match status" value="1"/>
</dbReference>
<evidence type="ECO:0000256" key="16">
    <source>
        <dbReference type="RuleBase" id="RU000504"/>
    </source>
</evidence>
<dbReference type="Pfam" id="PF00224">
    <property type="entry name" value="PK"/>
    <property type="match status" value="1"/>
</dbReference>
<protein>
    <recommendedName>
        <fullName evidence="6 15">Pyruvate kinase</fullName>
        <ecNumber evidence="5 15">2.7.1.40</ecNumber>
    </recommendedName>
</protein>
<gene>
    <name evidence="19" type="primary">pyk</name>
    <name evidence="19" type="ORF">NMN56_041890</name>
</gene>
<keyword evidence="14 19" id="KW-0670">Pyruvate</keyword>
<dbReference type="InterPro" id="IPR015795">
    <property type="entry name" value="Pyrv_Knase_C"/>
</dbReference>
<comment type="catalytic activity">
    <reaction evidence="16">
        <text>pyruvate + ATP = phosphoenolpyruvate + ADP + H(+)</text>
        <dbReference type="Rhea" id="RHEA:18157"/>
        <dbReference type="ChEBI" id="CHEBI:15361"/>
        <dbReference type="ChEBI" id="CHEBI:15378"/>
        <dbReference type="ChEBI" id="CHEBI:30616"/>
        <dbReference type="ChEBI" id="CHEBI:58702"/>
        <dbReference type="ChEBI" id="CHEBI:456216"/>
        <dbReference type="EC" id="2.7.1.40"/>
    </reaction>
</comment>
<dbReference type="Gene3D" id="2.40.33.10">
    <property type="entry name" value="PK beta-barrel domain-like"/>
    <property type="match status" value="1"/>
</dbReference>
<dbReference type="EC" id="2.7.1.40" evidence="5 15"/>
<dbReference type="NCBIfam" id="TIGR01064">
    <property type="entry name" value="pyruv_kin"/>
    <property type="match status" value="1"/>
</dbReference>
<keyword evidence="20" id="KW-1185">Reference proteome</keyword>
<dbReference type="InterPro" id="IPR040442">
    <property type="entry name" value="Pyrv_kinase-like_dom_sf"/>
</dbReference>
<feature type="domain" description="Pyruvate kinase C-terminal" evidence="18">
    <location>
        <begin position="356"/>
        <end position="468"/>
    </location>
</feature>
<evidence type="ECO:0000256" key="13">
    <source>
        <dbReference type="ARBA" id="ARBA00023152"/>
    </source>
</evidence>
<dbReference type="SUPFAM" id="SSF50800">
    <property type="entry name" value="PK beta-barrel domain-like"/>
    <property type="match status" value="1"/>
</dbReference>
<evidence type="ECO:0000256" key="10">
    <source>
        <dbReference type="ARBA" id="ARBA00022777"/>
    </source>
</evidence>
<accession>A0ABT7AAQ2</accession>
<keyword evidence="12 16" id="KW-0460">Magnesium</keyword>
<evidence type="ECO:0000256" key="2">
    <source>
        <dbReference type="ARBA" id="ARBA00004997"/>
    </source>
</evidence>
<dbReference type="InterPro" id="IPR036918">
    <property type="entry name" value="Pyrv_Knase_C_sf"/>
</dbReference>
<name>A0ABT7AAQ2_9ACTN</name>
<dbReference type="NCBIfam" id="NF004886">
    <property type="entry name" value="PRK06247.1"/>
    <property type="match status" value="1"/>
</dbReference>
<evidence type="ECO:0000256" key="3">
    <source>
        <dbReference type="ARBA" id="ARBA00008663"/>
    </source>
</evidence>
<dbReference type="InterPro" id="IPR015806">
    <property type="entry name" value="Pyrv_Knase_insert_dom_sf"/>
</dbReference>
<evidence type="ECO:0000259" key="17">
    <source>
        <dbReference type="Pfam" id="PF00224"/>
    </source>
</evidence>
<evidence type="ECO:0000256" key="4">
    <source>
        <dbReference type="ARBA" id="ARBA00011881"/>
    </source>
</evidence>
<keyword evidence="13 16" id="KW-0324">Glycolysis</keyword>
<evidence type="ECO:0000256" key="9">
    <source>
        <dbReference type="ARBA" id="ARBA00022741"/>
    </source>
</evidence>
<dbReference type="NCBIfam" id="NF004978">
    <property type="entry name" value="PRK06354.1"/>
    <property type="match status" value="1"/>
</dbReference>
<evidence type="ECO:0000256" key="15">
    <source>
        <dbReference type="NCBIfam" id="TIGR01064"/>
    </source>
</evidence>
<keyword evidence="10 16" id="KW-0418">Kinase</keyword>
<comment type="caution">
    <text evidence="19">The sequence shown here is derived from an EMBL/GenBank/DDBJ whole genome shotgun (WGS) entry which is preliminary data.</text>
</comment>
<evidence type="ECO:0000259" key="18">
    <source>
        <dbReference type="Pfam" id="PF02887"/>
    </source>
</evidence>
<dbReference type="PROSITE" id="PS00110">
    <property type="entry name" value="PYRUVATE_KINASE"/>
    <property type="match status" value="1"/>
</dbReference>
<dbReference type="Proteomes" id="UP001214441">
    <property type="component" value="Unassembled WGS sequence"/>
</dbReference>
<evidence type="ECO:0000256" key="14">
    <source>
        <dbReference type="ARBA" id="ARBA00023317"/>
    </source>
</evidence>
<evidence type="ECO:0000256" key="12">
    <source>
        <dbReference type="ARBA" id="ARBA00022842"/>
    </source>
</evidence>
<reference evidence="19 20" key="1">
    <citation type="submission" date="2023-05" db="EMBL/GenBank/DDBJ databases">
        <title>Streptantibioticus silvisoli sp. nov., acidotolerant actinomycetes 1 from pine litter.</title>
        <authorList>
            <person name="Swiecimska M."/>
            <person name="Golinska P."/>
            <person name="Sangal V."/>
            <person name="Wachnowicz B."/>
            <person name="Goodfellow M."/>
        </authorList>
    </citation>
    <scope>NUCLEOTIDE SEQUENCE [LARGE SCALE GENOMIC DNA]</scope>
    <source>
        <strain evidence="19 20">DSM 42109</strain>
    </source>
</reference>
<comment type="cofactor">
    <cofactor evidence="1">
        <name>K(+)</name>
        <dbReference type="ChEBI" id="CHEBI:29103"/>
    </cofactor>
</comment>
<comment type="pathway">
    <text evidence="2 16">Carbohydrate degradation; glycolysis; pyruvate from D-glyceraldehyde 3-phosphate: step 5/5.</text>
</comment>
<evidence type="ECO:0000256" key="11">
    <source>
        <dbReference type="ARBA" id="ARBA00022840"/>
    </source>
</evidence>
<evidence type="ECO:0000256" key="1">
    <source>
        <dbReference type="ARBA" id="ARBA00001958"/>
    </source>
</evidence>
<evidence type="ECO:0000313" key="20">
    <source>
        <dbReference type="Proteomes" id="UP001214441"/>
    </source>
</evidence>
<evidence type="ECO:0000256" key="5">
    <source>
        <dbReference type="ARBA" id="ARBA00012142"/>
    </source>
</evidence>
<dbReference type="GO" id="GO:0016301">
    <property type="term" value="F:kinase activity"/>
    <property type="evidence" value="ECO:0007669"/>
    <property type="project" value="UniProtKB-KW"/>
</dbReference>
<organism evidence="19 20">
    <name type="scientific">Streptomyces iconiensis</name>
    <dbReference type="NCBI Taxonomy" id="1384038"/>
    <lineage>
        <taxon>Bacteria</taxon>
        <taxon>Bacillati</taxon>
        <taxon>Actinomycetota</taxon>
        <taxon>Actinomycetes</taxon>
        <taxon>Kitasatosporales</taxon>
        <taxon>Streptomycetaceae</taxon>
        <taxon>Streptomyces</taxon>
    </lineage>
</organism>
<evidence type="ECO:0000256" key="8">
    <source>
        <dbReference type="ARBA" id="ARBA00022723"/>
    </source>
</evidence>
<dbReference type="PRINTS" id="PR01050">
    <property type="entry name" value="PYRUVTKNASE"/>
</dbReference>
<proteinExistence type="inferred from homology"/>
<keyword evidence="9" id="KW-0547">Nucleotide-binding</keyword>
<keyword evidence="8" id="KW-0479">Metal-binding</keyword>
<dbReference type="InterPro" id="IPR011037">
    <property type="entry name" value="Pyrv_Knase-like_insert_dom_sf"/>
</dbReference>
<dbReference type="PANTHER" id="PTHR11817">
    <property type="entry name" value="PYRUVATE KINASE"/>
    <property type="match status" value="1"/>
</dbReference>
<dbReference type="InterPro" id="IPR018209">
    <property type="entry name" value="Pyrv_Knase_AS"/>
</dbReference>
<evidence type="ECO:0000256" key="7">
    <source>
        <dbReference type="ARBA" id="ARBA00022679"/>
    </source>
</evidence>
<dbReference type="InterPro" id="IPR015793">
    <property type="entry name" value="Pyrv_Knase_brl"/>
</dbReference>
<feature type="domain" description="Pyruvate kinase barrel" evidence="17">
    <location>
        <begin position="1"/>
        <end position="322"/>
    </location>
</feature>
<evidence type="ECO:0000313" key="19">
    <source>
        <dbReference type="EMBL" id="MDJ1138404.1"/>
    </source>
</evidence>